<dbReference type="AlphaFoldDB" id="A0A1V4HKB0"/>
<comment type="caution">
    <text evidence="1">The sequence shown here is derived from an EMBL/GenBank/DDBJ whole genome shotgun (WGS) entry which is preliminary data.</text>
</comment>
<dbReference type="OrthoDB" id="2639206at2"/>
<organism evidence="1 2">
    <name type="scientific">Paenibacillus ferrarius</name>
    <dbReference type="NCBI Taxonomy" id="1469647"/>
    <lineage>
        <taxon>Bacteria</taxon>
        <taxon>Bacillati</taxon>
        <taxon>Bacillota</taxon>
        <taxon>Bacilli</taxon>
        <taxon>Bacillales</taxon>
        <taxon>Paenibacillaceae</taxon>
        <taxon>Paenibacillus</taxon>
    </lineage>
</organism>
<accession>A0A1V4HKB0</accession>
<keyword evidence="2" id="KW-1185">Reference proteome</keyword>
<evidence type="ECO:0000313" key="2">
    <source>
        <dbReference type="Proteomes" id="UP000190626"/>
    </source>
</evidence>
<gene>
    <name evidence="1" type="ORF">BC351_03425</name>
</gene>
<dbReference type="Proteomes" id="UP000190626">
    <property type="component" value="Unassembled WGS sequence"/>
</dbReference>
<dbReference type="EMBL" id="MBTG01000012">
    <property type="protein sequence ID" value="OPH57587.1"/>
    <property type="molecule type" value="Genomic_DNA"/>
</dbReference>
<sequence>MNEQELAAKELFMLYRGHFIQMHKNGVLEAYKKGGIEREIEITWYHEIIDKLTGELSIRDWEAMAGLEALAKYYQDARLLAGIMTFVTRHIMGADSIVKLMYAERLLAILQSLKSVLPDDQRYLAYQQTLKILEDISLKPLIIDPGHELELFNLKDKKSLNNRVKKSMDEINTIRFTKLFSKE</sequence>
<evidence type="ECO:0000313" key="1">
    <source>
        <dbReference type="EMBL" id="OPH57587.1"/>
    </source>
</evidence>
<reference evidence="2" key="1">
    <citation type="submission" date="2016-07" db="EMBL/GenBank/DDBJ databases">
        <authorList>
            <person name="Florea S."/>
            <person name="Webb J.S."/>
            <person name="Jaromczyk J."/>
            <person name="Schardl C.L."/>
        </authorList>
    </citation>
    <scope>NUCLEOTIDE SEQUENCE [LARGE SCALE GENOMIC DNA]</scope>
    <source>
        <strain evidence="2">CY1</strain>
    </source>
</reference>
<name>A0A1V4HKB0_9BACL</name>
<proteinExistence type="predicted"/>
<dbReference type="RefSeq" id="WP_079412934.1">
    <property type="nucleotide sequence ID" value="NZ_MBTG01000012.1"/>
</dbReference>
<dbReference type="STRING" id="1469647.BC351_03425"/>
<protein>
    <submittedName>
        <fullName evidence="1">Uncharacterized protein</fullName>
    </submittedName>
</protein>